<evidence type="ECO:0000313" key="2">
    <source>
        <dbReference type="Proteomes" id="UP000008152"/>
    </source>
</evidence>
<dbReference type="EMBL" id="CP000789">
    <property type="protein sequence ID" value="ABU69697.1"/>
    <property type="molecule type" value="Genomic_DNA"/>
</dbReference>
<dbReference type="Pfam" id="PF13692">
    <property type="entry name" value="Glyco_trans_1_4"/>
    <property type="match status" value="1"/>
</dbReference>
<reference evidence="1 2" key="1">
    <citation type="submission" date="2007-08" db="EMBL/GenBank/DDBJ databases">
        <authorList>
            <consortium name="The Vibrio harveyi Genome Sequencing Project"/>
            <person name="Bassler B."/>
            <person name="Clifton S.W."/>
            <person name="Fulton L."/>
            <person name="Delehaunty K."/>
            <person name="Fronick C."/>
            <person name="Harrison M."/>
            <person name="Markivic C."/>
            <person name="Fulton R."/>
            <person name="Tin-Wollam A.-M."/>
            <person name="Shah N."/>
            <person name="Pepin K."/>
            <person name="Nash W."/>
            <person name="Thiruvilangam P."/>
            <person name="Bhonagiri V."/>
            <person name="Waters C."/>
            <person name="Tu K.C."/>
            <person name="Irgon J."/>
            <person name="Wilson R.K."/>
        </authorList>
    </citation>
    <scope>NUCLEOTIDE SEQUENCE [LARGE SCALE GENOMIC DNA]</scope>
    <source>
        <strain evidence="2">ATCC BAA-1116 / BB120</strain>
    </source>
</reference>
<dbReference type="AlphaFoldDB" id="A7MSJ5"/>
<proteinExistence type="predicted"/>
<name>A7MSJ5_VIBC1</name>
<dbReference type="KEGG" id="vha:VIBHAR_00695"/>
<dbReference type="PATRIC" id="fig|338187.36.peg.638"/>
<dbReference type="Proteomes" id="UP000008152">
    <property type="component" value="Chromosome I"/>
</dbReference>
<organism evidence="1 2">
    <name type="scientific">Vibrio campbellii (strain ATCC BAA-1116)</name>
    <dbReference type="NCBI Taxonomy" id="2902295"/>
    <lineage>
        <taxon>Bacteria</taxon>
        <taxon>Pseudomonadati</taxon>
        <taxon>Pseudomonadota</taxon>
        <taxon>Gammaproteobacteria</taxon>
        <taxon>Vibrionales</taxon>
        <taxon>Vibrionaceae</taxon>
        <taxon>Vibrio</taxon>
    </lineage>
</organism>
<evidence type="ECO:0000313" key="1">
    <source>
        <dbReference type="EMBL" id="ABU69697.1"/>
    </source>
</evidence>
<sequence length="313" mass="35669">MRYIVNCKKKIVIVGKLPPPFGGVAVSIKNYFEVLKSKDGIDVELFSPLDIFKIVTSKAKFVHFNFSKSYKRLIYTLICFALRKKVIHTVHGQYFSVKNIFNHITGLFSHRLLVLNQELYGNLAPIYSGKVHIVSPILSVDTEFSIENKWIQDRDSGLKYILLYSNKKTEIDGKDVYGVDFVLSFLNDLNELGFKVVFLDLGKDYSFLKGSSQIDYYDSPMNFKDLLASVDIYIRPTSTDGQSIAVLESLSVGTPVLASDSVPRPEGCYLYQHENQDEFIRKLRSIDTKNNKKSHKLTSVDEYLEIIGFKDAL</sequence>
<evidence type="ECO:0008006" key="3">
    <source>
        <dbReference type="Google" id="ProtNLM"/>
    </source>
</evidence>
<dbReference type="Gene3D" id="3.40.50.2000">
    <property type="entry name" value="Glycogen Phosphorylase B"/>
    <property type="match status" value="2"/>
</dbReference>
<protein>
    <recommendedName>
        <fullName evidence="3">Glycosyl transferase family 1 domain-containing protein</fullName>
    </recommendedName>
</protein>
<dbReference type="SUPFAM" id="SSF53756">
    <property type="entry name" value="UDP-Glycosyltransferase/glycogen phosphorylase"/>
    <property type="match status" value="1"/>
</dbReference>
<gene>
    <name evidence="1" type="ordered locus">VIBHAR_00695</name>
</gene>
<accession>A7MSJ5</accession>